<sequence length="280" mass="30898">MPSQSPSKTALITGANSGIGLELTKRLLGEGWTVIGLMRSQFPTNEPILQAAQAAGNLRSYQAEISDFGQLRAALQTIKQQETSLDLLFNNAGRTTEKLVFSPQGRELSFELQSVVPYIIAMELKELLLRGQHKTIINTSSNVLLTLRKLEIEQLERPQSFKKLFGPYATSKLALSLWNQALAPQLAKEGIKLYSVCPGGNRGSIKTNNGLPWWLRPFHGLLFKHPSNGADRLYNAAFNQQQFPSGSFINKGKATTLPAAQQAHAVLAKIQAIYQQEFAH</sequence>
<reference evidence="3 4" key="1">
    <citation type="submission" date="2024-02" db="EMBL/GenBank/DDBJ databases">
        <title>Herpetosiphon gulosus NBRC 112829.</title>
        <authorList>
            <person name="Ichikawa N."/>
            <person name="Katano-Makiyama Y."/>
            <person name="Hidaka K."/>
        </authorList>
    </citation>
    <scope>NUCLEOTIDE SEQUENCE [LARGE SCALE GENOMIC DNA]</scope>
    <source>
        <strain evidence="3 4">NBRC 112829</strain>
    </source>
</reference>
<dbReference type="SUPFAM" id="SSF51735">
    <property type="entry name" value="NAD(P)-binding Rossmann-fold domains"/>
    <property type="match status" value="1"/>
</dbReference>
<dbReference type="EMBL" id="BAABRU010000008">
    <property type="protein sequence ID" value="GAA5528662.1"/>
    <property type="molecule type" value="Genomic_DNA"/>
</dbReference>
<proteinExistence type="inferred from homology"/>
<keyword evidence="4" id="KW-1185">Reference proteome</keyword>
<name>A0ABP9WZP0_9CHLR</name>
<dbReference type="Pfam" id="PF00106">
    <property type="entry name" value="adh_short"/>
    <property type="match status" value="1"/>
</dbReference>
<comment type="caution">
    <text evidence="3">The sequence shown here is derived from an EMBL/GenBank/DDBJ whole genome shotgun (WGS) entry which is preliminary data.</text>
</comment>
<dbReference type="PROSITE" id="PS00061">
    <property type="entry name" value="ADH_SHORT"/>
    <property type="match status" value="1"/>
</dbReference>
<dbReference type="PANTHER" id="PTHR24320:SF148">
    <property type="entry name" value="NAD(P)-BINDING ROSSMANN-FOLD SUPERFAMILY PROTEIN"/>
    <property type="match status" value="1"/>
</dbReference>
<evidence type="ECO:0000256" key="2">
    <source>
        <dbReference type="ARBA" id="ARBA00023002"/>
    </source>
</evidence>
<dbReference type="Gene3D" id="3.40.50.720">
    <property type="entry name" value="NAD(P)-binding Rossmann-like Domain"/>
    <property type="match status" value="1"/>
</dbReference>
<accession>A0ABP9WZP0</accession>
<evidence type="ECO:0000313" key="3">
    <source>
        <dbReference type="EMBL" id="GAA5528662.1"/>
    </source>
</evidence>
<evidence type="ECO:0008006" key="5">
    <source>
        <dbReference type="Google" id="ProtNLM"/>
    </source>
</evidence>
<dbReference type="PRINTS" id="PR00081">
    <property type="entry name" value="GDHRDH"/>
</dbReference>
<gene>
    <name evidence="3" type="ORF">Hgul01_02464</name>
</gene>
<evidence type="ECO:0000256" key="1">
    <source>
        <dbReference type="ARBA" id="ARBA00006484"/>
    </source>
</evidence>
<keyword evidence="2" id="KW-0560">Oxidoreductase</keyword>
<organism evidence="3 4">
    <name type="scientific">Herpetosiphon gulosus</name>
    <dbReference type="NCBI Taxonomy" id="1973496"/>
    <lineage>
        <taxon>Bacteria</taxon>
        <taxon>Bacillati</taxon>
        <taxon>Chloroflexota</taxon>
        <taxon>Chloroflexia</taxon>
        <taxon>Herpetosiphonales</taxon>
        <taxon>Herpetosiphonaceae</taxon>
        <taxon>Herpetosiphon</taxon>
    </lineage>
</organism>
<dbReference type="PANTHER" id="PTHR24320">
    <property type="entry name" value="RETINOL DEHYDROGENASE"/>
    <property type="match status" value="1"/>
</dbReference>
<dbReference type="InterPro" id="IPR036291">
    <property type="entry name" value="NAD(P)-bd_dom_sf"/>
</dbReference>
<dbReference type="InterPro" id="IPR020904">
    <property type="entry name" value="Sc_DH/Rdtase_CS"/>
</dbReference>
<protein>
    <recommendedName>
        <fullName evidence="5">Short-chain dehydrogenase</fullName>
    </recommendedName>
</protein>
<dbReference type="InterPro" id="IPR002347">
    <property type="entry name" value="SDR_fam"/>
</dbReference>
<evidence type="ECO:0000313" key="4">
    <source>
        <dbReference type="Proteomes" id="UP001428290"/>
    </source>
</evidence>
<dbReference type="Proteomes" id="UP001428290">
    <property type="component" value="Unassembled WGS sequence"/>
</dbReference>
<dbReference type="RefSeq" id="WP_345722278.1">
    <property type="nucleotide sequence ID" value="NZ_BAABRU010000008.1"/>
</dbReference>
<comment type="similarity">
    <text evidence="1">Belongs to the short-chain dehydrogenases/reductases (SDR) family.</text>
</comment>